<keyword evidence="2" id="KW-0479">Metal-binding</keyword>
<dbReference type="GO" id="GO:0003690">
    <property type="term" value="F:double-stranded DNA binding"/>
    <property type="evidence" value="ECO:0007669"/>
    <property type="project" value="TreeGrafter"/>
</dbReference>
<accession>A0A8T0IJF6</accession>
<dbReference type="InterPro" id="IPR036957">
    <property type="entry name" value="Znf_PARP_sf"/>
</dbReference>
<evidence type="ECO:0000256" key="6">
    <source>
        <dbReference type="SAM" id="MobiDB-lite"/>
    </source>
</evidence>
<evidence type="ECO:0000259" key="7">
    <source>
        <dbReference type="PROSITE" id="PS50064"/>
    </source>
</evidence>
<evidence type="ECO:0000313" key="8">
    <source>
        <dbReference type="EMBL" id="KAG0582947.1"/>
    </source>
</evidence>
<dbReference type="PANTHER" id="PTHR12083">
    <property type="entry name" value="BIFUNCTIONAL POLYNUCLEOTIDE PHOSPHATASE/KINASE"/>
    <property type="match status" value="1"/>
</dbReference>
<dbReference type="InterPro" id="IPR001510">
    <property type="entry name" value="Znf_PARP"/>
</dbReference>
<reference evidence="8" key="1">
    <citation type="submission" date="2020-06" db="EMBL/GenBank/DDBJ databases">
        <title>WGS assembly of Ceratodon purpureus strain R40.</title>
        <authorList>
            <person name="Carey S.B."/>
            <person name="Jenkins J."/>
            <person name="Shu S."/>
            <person name="Lovell J.T."/>
            <person name="Sreedasyam A."/>
            <person name="Maumus F."/>
            <person name="Tiley G.P."/>
            <person name="Fernandez-Pozo N."/>
            <person name="Barry K."/>
            <person name="Chen C."/>
            <person name="Wang M."/>
            <person name="Lipzen A."/>
            <person name="Daum C."/>
            <person name="Saski C.A."/>
            <person name="Payton A.C."/>
            <person name="Mcbreen J.C."/>
            <person name="Conrad R.E."/>
            <person name="Kollar L.M."/>
            <person name="Olsson S."/>
            <person name="Huttunen S."/>
            <person name="Landis J.B."/>
            <person name="Wickett N.J."/>
            <person name="Johnson M.G."/>
            <person name="Rensing S.A."/>
            <person name="Grimwood J."/>
            <person name="Schmutz J."/>
            <person name="Mcdaniel S.F."/>
        </authorList>
    </citation>
    <scope>NUCLEOTIDE SEQUENCE</scope>
    <source>
        <strain evidence="8">R40</strain>
    </source>
</reference>
<gene>
    <name evidence="8" type="ORF">KC19_3G097000</name>
</gene>
<dbReference type="PANTHER" id="PTHR12083:SF9">
    <property type="entry name" value="BIFUNCTIONAL POLYNUCLEOTIDE PHOSPHATASE_KINASE"/>
    <property type="match status" value="1"/>
</dbReference>
<evidence type="ECO:0000256" key="2">
    <source>
        <dbReference type="ARBA" id="ARBA00022723"/>
    </source>
</evidence>
<feature type="region of interest" description="Disordered" evidence="6">
    <location>
        <begin position="102"/>
        <end position="123"/>
    </location>
</feature>
<dbReference type="GO" id="GO:0046403">
    <property type="term" value="F:polynucleotide 3'-phosphatase activity"/>
    <property type="evidence" value="ECO:0007669"/>
    <property type="project" value="TreeGrafter"/>
</dbReference>
<dbReference type="SMART" id="SM01336">
    <property type="entry name" value="zf-PARP"/>
    <property type="match status" value="2"/>
</dbReference>
<name>A0A8T0IJF6_CERPU</name>
<evidence type="ECO:0000313" key="9">
    <source>
        <dbReference type="Proteomes" id="UP000822688"/>
    </source>
</evidence>
<keyword evidence="3" id="KW-0863">Zinc-finger</keyword>
<evidence type="ECO:0000256" key="4">
    <source>
        <dbReference type="ARBA" id="ARBA00022833"/>
    </source>
</evidence>
<comment type="caution">
    <text evidence="8">The sequence shown here is derived from an EMBL/GenBank/DDBJ whole genome shotgun (WGS) entry which is preliminary data.</text>
</comment>
<feature type="domain" description="PARP-type" evidence="7">
    <location>
        <begin position="124"/>
        <end position="203"/>
    </location>
</feature>
<dbReference type="GO" id="GO:0008270">
    <property type="term" value="F:zinc ion binding"/>
    <property type="evidence" value="ECO:0007669"/>
    <property type="project" value="UniProtKB-KW"/>
</dbReference>
<evidence type="ECO:0000256" key="3">
    <source>
        <dbReference type="ARBA" id="ARBA00022771"/>
    </source>
</evidence>
<feature type="region of interest" description="Disordered" evidence="6">
    <location>
        <begin position="218"/>
        <end position="278"/>
    </location>
</feature>
<organism evidence="8 9">
    <name type="scientific">Ceratodon purpureus</name>
    <name type="common">Fire moss</name>
    <name type="synonym">Dicranum purpureum</name>
    <dbReference type="NCBI Taxonomy" id="3225"/>
    <lineage>
        <taxon>Eukaryota</taxon>
        <taxon>Viridiplantae</taxon>
        <taxon>Streptophyta</taxon>
        <taxon>Embryophyta</taxon>
        <taxon>Bryophyta</taxon>
        <taxon>Bryophytina</taxon>
        <taxon>Bryopsida</taxon>
        <taxon>Dicranidae</taxon>
        <taxon>Pseudoditrichales</taxon>
        <taxon>Ditrichaceae</taxon>
        <taxon>Ceratodon</taxon>
    </lineage>
</organism>
<dbReference type="SUPFAM" id="SSF57716">
    <property type="entry name" value="Glucocorticoid receptor-like (DNA-binding domain)"/>
    <property type="match status" value="2"/>
</dbReference>
<dbReference type="Gene3D" id="3.30.1740.10">
    <property type="entry name" value="Zinc finger, PARP-type"/>
    <property type="match status" value="2"/>
</dbReference>
<feature type="compositionally biased region" description="Basic residues" evidence="6">
    <location>
        <begin position="262"/>
        <end position="278"/>
    </location>
</feature>
<evidence type="ECO:0000256" key="1">
    <source>
        <dbReference type="ARBA" id="ARBA00004123"/>
    </source>
</evidence>
<dbReference type="PROSITE" id="PS00347">
    <property type="entry name" value="ZF_PARP_1"/>
    <property type="match status" value="1"/>
</dbReference>
<feature type="compositionally biased region" description="Basic and acidic residues" evidence="6">
    <location>
        <begin position="245"/>
        <end position="261"/>
    </location>
</feature>
<comment type="subcellular location">
    <subcellularLocation>
        <location evidence="1">Nucleus</location>
    </subcellularLocation>
</comment>
<dbReference type="GO" id="GO:0046404">
    <property type="term" value="F:ATP-dependent polydeoxyribonucleotide 5'-hydroxyl-kinase activity"/>
    <property type="evidence" value="ECO:0007669"/>
    <property type="project" value="TreeGrafter"/>
</dbReference>
<evidence type="ECO:0000256" key="5">
    <source>
        <dbReference type="ARBA" id="ARBA00023242"/>
    </source>
</evidence>
<dbReference type="GO" id="GO:0006281">
    <property type="term" value="P:DNA repair"/>
    <property type="evidence" value="ECO:0007669"/>
    <property type="project" value="TreeGrafter"/>
</dbReference>
<dbReference type="GO" id="GO:0005634">
    <property type="term" value="C:nucleus"/>
    <property type="evidence" value="ECO:0007669"/>
    <property type="project" value="UniProtKB-SubCell"/>
</dbReference>
<dbReference type="Pfam" id="PF00645">
    <property type="entry name" value="zf-PARP"/>
    <property type="match status" value="2"/>
</dbReference>
<proteinExistence type="predicted"/>
<keyword evidence="9" id="KW-1185">Reference proteome</keyword>
<keyword evidence="4" id="KW-0862">Zinc</keyword>
<dbReference type="EMBL" id="CM026423">
    <property type="protein sequence ID" value="KAG0582947.1"/>
    <property type="molecule type" value="Genomic_DNA"/>
</dbReference>
<dbReference type="Proteomes" id="UP000822688">
    <property type="component" value="Chromosome 3"/>
</dbReference>
<keyword evidence="5" id="KW-0539">Nucleus</keyword>
<protein>
    <recommendedName>
        <fullName evidence="7">PARP-type domain-containing protein</fullName>
    </recommendedName>
</protein>
<dbReference type="AlphaFoldDB" id="A0A8T0IJF6"/>
<dbReference type="PROSITE" id="PS50064">
    <property type="entry name" value="ZF_PARP_2"/>
    <property type="match status" value="2"/>
</dbReference>
<sequence>MATETKAAHKPWKVEYAKSSRSSCRACGKPIAKDAFRLAKIQPAHQFDGLMPQWHHASCVFHKEDEITSLDEVDGLDDLRTADLQNLRKYIEGTLKASDREVDKGKSVAPVASAGGSGDNSGEYEIENAKSSRSVCKSCNEKIEKGHVRVATMVDNPRFRGKQPAWRHVKCFLELGWWTSPMAAMAGWDNLSVKDQGEVQELVKHSPGVKEAKFVEKVESHEVGSKRKKDASKSPSPKKSPRLSRIKEKIADAMSHKETSPVKHHTHVVKKRSPKKAV</sequence>
<feature type="domain" description="PARP-type" evidence="7">
    <location>
        <begin position="12"/>
        <end position="92"/>
    </location>
</feature>